<evidence type="ECO:0000256" key="4">
    <source>
        <dbReference type="ARBA" id="ARBA00022884"/>
    </source>
</evidence>
<gene>
    <name evidence="5" type="primary">darP</name>
    <name evidence="6" type="ORF">theurythT_11330</name>
</gene>
<dbReference type="HAMAP" id="MF_00765">
    <property type="entry name" value="DarP"/>
    <property type="match status" value="1"/>
</dbReference>
<dbReference type="InterPro" id="IPR023153">
    <property type="entry name" value="DarP_sf"/>
</dbReference>
<evidence type="ECO:0000313" key="6">
    <source>
        <dbReference type="EMBL" id="GLX81681.1"/>
    </source>
</evidence>
<dbReference type="EMBL" id="BSSU01000005">
    <property type="protein sequence ID" value="GLX81681.1"/>
    <property type="molecule type" value="Genomic_DNA"/>
</dbReference>
<dbReference type="PANTHER" id="PTHR38101">
    <property type="entry name" value="UPF0307 PROTEIN YJGA"/>
    <property type="match status" value="1"/>
</dbReference>
<dbReference type="InterPro" id="IPR006839">
    <property type="entry name" value="DarP"/>
</dbReference>
<dbReference type="CDD" id="cd16331">
    <property type="entry name" value="YjgA-like"/>
    <property type="match status" value="1"/>
</dbReference>
<sequence length="169" mass="20064">MTTENQEEFFDEELKSKTDIKKEKLALQDLGRRLVALPKKQRNELPVDEDIQDAFTLADRIKNKHEAHKRHMQYLGKLLREADLDAIQAKLDFYANKHQQENLEFAKLEKTRDELITSDNNFVESVLAQYPNLERQKLRQLIRQAAKEHKAEKPSKHYKTLFQYIKENS</sequence>
<keyword evidence="2 5" id="KW-0690">Ribosome biogenesis</keyword>
<reference evidence="6 7" key="1">
    <citation type="submission" date="2023-03" db="EMBL/GenBank/DDBJ databases">
        <title>Draft genome sequence of Thalassotalea eurytherma JCM 18482T.</title>
        <authorList>
            <person name="Sawabe T."/>
        </authorList>
    </citation>
    <scope>NUCLEOTIDE SEQUENCE [LARGE SCALE GENOMIC DNA]</scope>
    <source>
        <strain evidence="6 7">JCM 18482</strain>
    </source>
</reference>
<dbReference type="RefSeq" id="WP_284207022.1">
    <property type="nucleotide sequence ID" value="NZ_BSSU01000005.1"/>
</dbReference>
<dbReference type="PANTHER" id="PTHR38101:SF1">
    <property type="entry name" value="UPF0307 PROTEIN YJGA"/>
    <property type="match status" value="1"/>
</dbReference>
<dbReference type="Gene3D" id="1.10.60.30">
    <property type="entry name" value="PSPTO4464-like domains"/>
    <property type="match status" value="2"/>
</dbReference>
<keyword evidence="4 5" id="KW-0694">RNA-binding</keyword>
<evidence type="ECO:0000256" key="5">
    <source>
        <dbReference type="HAMAP-Rule" id="MF_00765"/>
    </source>
</evidence>
<keyword evidence="1 5" id="KW-0963">Cytoplasm</keyword>
<evidence type="ECO:0000256" key="1">
    <source>
        <dbReference type="ARBA" id="ARBA00022490"/>
    </source>
</evidence>
<dbReference type="NCBIfam" id="NF003593">
    <property type="entry name" value="PRK05255.1-1"/>
    <property type="match status" value="1"/>
</dbReference>
<evidence type="ECO:0000256" key="2">
    <source>
        <dbReference type="ARBA" id="ARBA00022517"/>
    </source>
</evidence>
<comment type="function">
    <text evidence="5">Member of a network of 50S ribosomal subunit biogenesis factors which assembles along the 30S-50S interface, preventing incorrect 23S rRNA structures from forming. Promotes peptidyl transferase center (PTC) maturation.</text>
</comment>
<protein>
    <recommendedName>
        <fullName evidence="5">Dual-action ribosomal maturation protein DarP</fullName>
    </recommendedName>
    <alternativeName>
        <fullName evidence="5">Large ribosomal subunit assembly factor DarP</fullName>
    </alternativeName>
</protein>
<dbReference type="SUPFAM" id="SSF158710">
    <property type="entry name" value="PSPTO4464-like"/>
    <property type="match status" value="1"/>
</dbReference>
<organism evidence="6 7">
    <name type="scientific">Thalassotalea eurytherma</name>
    <dbReference type="NCBI Taxonomy" id="1144278"/>
    <lineage>
        <taxon>Bacteria</taxon>
        <taxon>Pseudomonadati</taxon>
        <taxon>Pseudomonadota</taxon>
        <taxon>Gammaproteobacteria</taxon>
        <taxon>Alteromonadales</taxon>
        <taxon>Colwelliaceae</taxon>
        <taxon>Thalassotalea</taxon>
    </lineage>
</organism>
<accession>A0ABQ6H5H7</accession>
<name>A0ABQ6H5H7_9GAMM</name>
<comment type="similarity">
    <text evidence="5">Belongs to the DarP family.</text>
</comment>
<evidence type="ECO:0000313" key="7">
    <source>
        <dbReference type="Proteomes" id="UP001157133"/>
    </source>
</evidence>
<evidence type="ECO:0000256" key="3">
    <source>
        <dbReference type="ARBA" id="ARBA00022730"/>
    </source>
</evidence>
<dbReference type="Pfam" id="PF04751">
    <property type="entry name" value="DarP"/>
    <property type="match status" value="1"/>
</dbReference>
<proteinExistence type="inferred from homology"/>
<comment type="caution">
    <text evidence="6">The sequence shown here is derived from an EMBL/GenBank/DDBJ whole genome shotgun (WGS) entry which is preliminary data.</text>
</comment>
<comment type="subcellular location">
    <subcellularLocation>
        <location evidence="5">Cytoplasm</location>
    </subcellularLocation>
    <text evidence="5">Associates with late stage pre-50S ribosomal subunits.</text>
</comment>
<keyword evidence="3 5" id="KW-0699">rRNA-binding</keyword>
<dbReference type="PIRSF" id="PIRSF016183">
    <property type="entry name" value="UCP016183"/>
    <property type="match status" value="1"/>
</dbReference>
<keyword evidence="7" id="KW-1185">Reference proteome</keyword>
<dbReference type="Proteomes" id="UP001157133">
    <property type="component" value="Unassembled WGS sequence"/>
</dbReference>